<proteinExistence type="predicted"/>
<keyword evidence="3" id="KW-1185">Reference proteome</keyword>
<feature type="signal peptide" evidence="1">
    <location>
        <begin position="1"/>
        <end position="25"/>
    </location>
</feature>
<dbReference type="EMBL" id="JAXAVX010000003">
    <property type="protein sequence ID" value="MDX8151593.1"/>
    <property type="molecule type" value="Genomic_DNA"/>
</dbReference>
<reference evidence="2 3" key="1">
    <citation type="submission" date="2023-11" db="EMBL/GenBank/DDBJ databases">
        <authorList>
            <person name="Xu M."/>
            <person name="Jiang T."/>
        </authorList>
    </citation>
    <scope>NUCLEOTIDE SEQUENCE [LARGE SCALE GENOMIC DNA]</scope>
    <source>
        <strain evidence="2 3">SD</strain>
    </source>
</reference>
<accession>A0ABU4VL54</accession>
<name>A0ABU4VL54_9ACTN</name>
<comment type="caution">
    <text evidence="2">The sequence shown here is derived from an EMBL/GenBank/DDBJ whole genome shotgun (WGS) entry which is preliminary data.</text>
</comment>
<dbReference type="RefSeq" id="WP_319953747.1">
    <property type="nucleotide sequence ID" value="NZ_JAXAVX010000003.1"/>
</dbReference>
<gene>
    <name evidence="2" type="ORF">SK069_08325</name>
</gene>
<keyword evidence="1" id="KW-0732">Signal</keyword>
<dbReference type="Proteomes" id="UP001277761">
    <property type="component" value="Unassembled WGS sequence"/>
</dbReference>
<evidence type="ECO:0000256" key="1">
    <source>
        <dbReference type="SAM" id="SignalP"/>
    </source>
</evidence>
<protein>
    <submittedName>
        <fullName evidence="2">Uncharacterized protein</fullName>
    </submittedName>
</protein>
<sequence length="185" mass="19810">MRRPLLLLLALLASVLLGVPAVSGAADARFRVALDGRIGGAVQGTPEDLTARFGAPSARRTGRGGTTCELRWSRIGLRATYAVLGEGELSACDDGQFVGARLTGSRWHTTRGLRVGTPERRIRATGARRCAPGQCFSSTAGTHVRNGWVLSSHHNRCTGRRSPTVVARTTRGRISSFQVDWIGCE</sequence>
<evidence type="ECO:0000313" key="2">
    <source>
        <dbReference type="EMBL" id="MDX8151593.1"/>
    </source>
</evidence>
<evidence type="ECO:0000313" key="3">
    <source>
        <dbReference type="Proteomes" id="UP001277761"/>
    </source>
</evidence>
<organism evidence="2 3">
    <name type="scientific">Patulibacter brassicae</name>
    <dbReference type="NCBI Taxonomy" id="1705717"/>
    <lineage>
        <taxon>Bacteria</taxon>
        <taxon>Bacillati</taxon>
        <taxon>Actinomycetota</taxon>
        <taxon>Thermoleophilia</taxon>
        <taxon>Solirubrobacterales</taxon>
        <taxon>Patulibacteraceae</taxon>
        <taxon>Patulibacter</taxon>
    </lineage>
</organism>
<feature type="chain" id="PRO_5046196926" evidence="1">
    <location>
        <begin position="26"/>
        <end position="185"/>
    </location>
</feature>